<dbReference type="Proteomes" id="UP000446768">
    <property type="component" value="Unassembled WGS sequence"/>
</dbReference>
<evidence type="ECO:0000256" key="2">
    <source>
        <dbReference type="ARBA" id="ARBA00022989"/>
    </source>
</evidence>
<feature type="transmembrane region" description="Helical" evidence="4">
    <location>
        <begin position="12"/>
        <end position="35"/>
    </location>
</feature>
<feature type="transmembrane region" description="Helical" evidence="4">
    <location>
        <begin position="105"/>
        <end position="127"/>
    </location>
</feature>
<sequence length="408" mass="42526">MAPAAVRPGQARVVGAVMACHFVAAFAALGMPPFFSLILSRSLHSDAAWLAGWLYIVPTFFTALSSPWWGRLADRYGKKRLLLRAQFGLAASFALAGVAQDTATFALALVLQGLLGGTFSASNAYLATVVQGPALMRSLTWMQWSARAALFAAPAALGVALPLVAAPLALYRWLALLPLAAALCIWWMPEFGNPQAGARAAGAVAAQAAPSAPAASARQLYALQWLFVFATVLTFPYCVPWLHEAAGASVAQASLLFGLPHLVYLACAIPLTRWLGRARLLATLGAAFALLAVALPAQAWSAAHGWPALAAWRVAMGLGMTAAYLALHGLIAAMVNGGNAGRTFGWFESSSKWGAVAAGLGAGVLVQAAGMRAPFIAGGVAMLAAACFTAWIASSQFHMNNRSRHAND</sequence>
<accession>A0A7X2IQM2</accession>
<comment type="caution">
    <text evidence="5">The sequence shown here is derived from an EMBL/GenBank/DDBJ whole genome shotgun (WGS) entry which is preliminary data.</text>
</comment>
<feature type="transmembrane region" description="Helical" evidence="4">
    <location>
        <begin position="47"/>
        <end position="69"/>
    </location>
</feature>
<dbReference type="Gene3D" id="1.20.1250.20">
    <property type="entry name" value="MFS general substrate transporter like domains"/>
    <property type="match status" value="2"/>
</dbReference>
<dbReference type="AlphaFoldDB" id="A0A7X2IQM2"/>
<gene>
    <name evidence="5" type="ORF">GJ700_22030</name>
</gene>
<feature type="transmembrane region" description="Helical" evidence="4">
    <location>
        <begin position="280"/>
        <end position="299"/>
    </location>
</feature>
<name>A0A7X2IQM2_9BURK</name>
<organism evidence="5 6">
    <name type="scientific">Pseudoduganella rivuli</name>
    <dbReference type="NCBI Taxonomy" id="2666085"/>
    <lineage>
        <taxon>Bacteria</taxon>
        <taxon>Pseudomonadati</taxon>
        <taxon>Pseudomonadota</taxon>
        <taxon>Betaproteobacteria</taxon>
        <taxon>Burkholderiales</taxon>
        <taxon>Oxalobacteraceae</taxon>
        <taxon>Telluria group</taxon>
        <taxon>Pseudoduganella</taxon>
    </lineage>
</organism>
<dbReference type="PANTHER" id="PTHR23546">
    <property type="entry name" value="TRANSPORT PROTEIN"/>
    <property type="match status" value="1"/>
</dbReference>
<feature type="transmembrane region" description="Helical" evidence="4">
    <location>
        <begin position="311"/>
        <end position="333"/>
    </location>
</feature>
<feature type="transmembrane region" description="Helical" evidence="4">
    <location>
        <begin position="248"/>
        <end position="268"/>
    </location>
</feature>
<protein>
    <submittedName>
        <fullName evidence="5">MFS transporter</fullName>
    </submittedName>
</protein>
<reference evidence="5 6" key="1">
    <citation type="submission" date="2019-11" db="EMBL/GenBank/DDBJ databases">
        <title>Novel species isolated from a subtropical stream in China.</title>
        <authorList>
            <person name="Lu H."/>
        </authorList>
    </citation>
    <scope>NUCLEOTIDE SEQUENCE [LARGE SCALE GENOMIC DNA]</scope>
    <source>
        <strain evidence="5 6">FT92W</strain>
    </source>
</reference>
<proteinExistence type="predicted"/>
<dbReference type="GO" id="GO:0022857">
    <property type="term" value="F:transmembrane transporter activity"/>
    <property type="evidence" value="ECO:0007669"/>
    <property type="project" value="InterPro"/>
</dbReference>
<feature type="transmembrane region" description="Helical" evidence="4">
    <location>
        <begin position="220"/>
        <end position="242"/>
    </location>
</feature>
<evidence type="ECO:0000256" key="1">
    <source>
        <dbReference type="ARBA" id="ARBA00022692"/>
    </source>
</evidence>
<keyword evidence="2 4" id="KW-1133">Transmembrane helix</keyword>
<evidence type="ECO:0000256" key="4">
    <source>
        <dbReference type="SAM" id="Phobius"/>
    </source>
</evidence>
<dbReference type="Pfam" id="PF07690">
    <property type="entry name" value="MFS_1"/>
    <property type="match status" value="1"/>
</dbReference>
<dbReference type="InterPro" id="IPR011701">
    <property type="entry name" value="MFS"/>
</dbReference>
<keyword evidence="6" id="KW-1185">Reference proteome</keyword>
<keyword evidence="3 4" id="KW-0472">Membrane</keyword>
<feature type="transmembrane region" description="Helical" evidence="4">
    <location>
        <begin position="81"/>
        <end position="99"/>
    </location>
</feature>
<evidence type="ECO:0000256" key="3">
    <source>
        <dbReference type="ARBA" id="ARBA00023136"/>
    </source>
</evidence>
<dbReference type="PANTHER" id="PTHR23546:SF1">
    <property type="entry name" value="MEMBRANE PROTEIN"/>
    <property type="match status" value="1"/>
</dbReference>
<feature type="transmembrane region" description="Helical" evidence="4">
    <location>
        <begin position="148"/>
        <end position="165"/>
    </location>
</feature>
<feature type="transmembrane region" description="Helical" evidence="4">
    <location>
        <begin position="375"/>
        <end position="394"/>
    </location>
</feature>
<dbReference type="EMBL" id="WKJJ01000014">
    <property type="protein sequence ID" value="MRV74391.1"/>
    <property type="molecule type" value="Genomic_DNA"/>
</dbReference>
<dbReference type="SUPFAM" id="SSF103473">
    <property type="entry name" value="MFS general substrate transporter"/>
    <property type="match status" value="1"/>
</dbReference>
<evidence type="ECO:0000313" key="6">
    <source>
        <dbReference type="Proteomes" id="UP000446768"/>
    </source>
</evidence>
<dbReference type="InterPro" id="IPR036259">
    <property type="entry name" value="MFS_trans_sf"/>
</dbReference>
<evidence type="ECO:0000313" key="5">
    <source>
        <dbReference type="EMBL" id="MRV74391.1"/>
    </source>
</evidence>
<keyword evidence="1 4" id="KW-0812">Transmembrane</keyword>